<comment type="similarity">
    <text evidence="1">Belongs to the CutA family.</text>
</comment>
<dbReference type="Gene3D" id="3.30.70.120">
    <property type="match status" value="1"/>
</dbReference>
<evidence type="ECO:0000313" key="3">
    <source>
        <dbReference type="Proteomes" id="UP000217076"/>
    </source>
</evidence>
<dbReference type="STRING" id="83401.SAMN05421742_103244"/>
<dbReference type="AlphaFoldDB" id="A0A1G7YBV9"/>
<dbReference type="GO" id="GO:0005507">
    <property type="term" value="F:copper ion binding"/>
    <property type="evidence" value="ECO:0007669"/>
    <property type="project" value="TreeGrafter"/>
</dbReference>
<dbReference type="RefSeq" id="WP_092617117.1">
    <property type="nucleotide sequence ID" value="NZ_FNCV01000003.1"/>
</dbReference>
<dbReference type="Pfam" id="PF03091">
    <property type="entry name" value="CutA1"/>
    <property type="match status" value="1"/>
</dbReference>
<dbReference type="PANTHER" id="PTHR23419:SF8">
    <property type="entry name" value="FI09726P"/>
    <property type="match status" value="1"/>
</dbReference>
<proteinExistence type="inferred from homology"/>
<evidence type="ECO:0000313" key="2">
    <source>
        <dbReference type="EMBL" id="SDG93480.1"/>
    </source>
</evidence>
<gene>
    <name evidence="2" type="ORF">SAMN05421742_103244</name>
</gene>
<dbReference type="SUPFAM" id="SSF54913">
    <property type="entry name" value="GlnB-like"/>
    <property type="match status" value="1"/>
</dbReference>
<protein>
    <submittedName>
        <fullName evidence="2">Divalent cation tolerance protein</fullName>
    </submittedName>
</protein>
<reference evidence="3" key="1">
    <citation type="submission" date="2016-10" db="EMBL/GenBank/DDBJ databases">
        <authorList>
            <person name="Varghese N."/>
            <person name="Submissions S."/>
        </authorList>
    </citation>
    <scope>NUCLEOTIDE SEQUENCE [LARGE SCALE GENOMIC DNA]</scope>
    <source>
        <strain evidence="3">930I</strain>
    </source>
</reference>
<keyword evidence="3" id="KW-1185">Reference proteome</keyword>
<name>A0A1G7YBV9_9PROT</name>
<dbReference type="InterPro" id="IPR011322">
    <property type="entry name" value="N-reg_PII-like_a/b"/>
</dbReference>
<organism evidence="2 3">
    <name type="scientific">Roseospirillum parvum</name>
    <dbReference type="NCBI Taxonomy" id="83401"/>
    <lineage>
        <taxon>Bacteria</taxon>
        <taxon>Pseudomonadati</taxon>
        <taxon>Pseudomonadota</taxon>
        <taxon>Alphaproteobacteria</taxon>
        <taxon>Rhodospirillales</taxon>
        <taxon>Rhodospirillaceae</taxon>
        <taxon>Roseospirillum</taxon>
    </lineage>
</organism>
<dbReference type="InterPro" id="IPR004323">
    <property type="entry name" value="Ion_tolerance_CutA"/>
</dbReference>
<dbReference type="EMBL" id="FNCV01000003">
    <property type="protein sequence ID" value="SDG93480.1"/>
    <property type="molecule type" value="Genomic_DNA"/>
</dbReference>
<accession>A0A1G7YBV9</accession>
<dbReference type="PANTHER" id="PTHR23419">
    <property type="entry name" value="DIVALENT CATION TOLERANCE CUTA-RELATED"/>
    <property type="match status" value="1"/>
</dbReference>
<dbReference type="OrthoDB" id="37622at2"/>
<sequence length="104" mass="11583">MSYCVVYMTAGSHDEAKEVARTLVEERLAACVNILGAMTSVYRWQDRVTDGEEVALIAKTRQDLVERLTARLAEIHTYDCPCAITLPIEGGHPPFLDWIGEETA</sequence>
<evidence type="ECO:0000256" key="1">
    <source>
        <dbReference type="ARBA" id="ARBA00010169"/>
    </source>
</evidence>
<dbReference type="Proteomes" id="UP000217076">
    <property type="component" value="Unassembled WGS sequence"/>
</dbReference>
<dbReference type="GO" id="GO:0010038">
    <property type="term" value="P:response to metal ion"/>
    <property type="evidence" value="ECO:0007669"/>
    <property type="project" value="InterPro"/>
</dbReference>
<dbReference type="InterPro" id="IPR015867">
    <property type="entry name" value="N-reg_PII/ATP_PRibTrfase_C"/>
</dbReference>